<protein>
    <submittedName>
        <fullName evidence="2">Dienelactone hydrolase family protein</fullName>
    </submittedName>
</protein>
<evidence type="ECO:0000259" key="1">
    <source>
        <dbReference type="Pfam" id="PF01738"/>
    </source>
</evidence>
<dbReference type="InterPro" id="IPR029058">
    <property type="entry name" value="AB_hydrolase_fold"/>
</dbReference>
<reference evidence="2 3" key="1">
    <citation type="submission" date="2019-11" db="EMBL/GenBank/DDBJ databases">
        <title>Metabolism of dissolved organic matter in forest soils.</title>
        <authorList>
            <person name="Cyle K.T."/>
            <person name="Wilhelm R.C."/>
            <person name="Martinez C.E."/>
        </authorList>
    </citation>
    <scope>NUCLEOTIDE SEQUENCE [LARGE SCALE GENOMIC DNA]</scope>
    <source>
        <strain evidence="2 3">5N</strain>
    </source>
</reference>
<dbReference type="GO" id="GO:0016787">
    <property type="term" value="F:hydrolase activity"/>
    <property type="evidence" value="ECO:0007669"/>
    <property type="project" value="UniProtKB-KW"/>
</dbReference>
<evidence type="ECO:0000313" key="3">
    <source>
        <dbReference type="Proteomes" id="UP000655523"/>
    </source>
</evidence>
<sequence length="229" mass="24984">MGSSIDIVTPDGTFYAYIAEPRAIPAPALVVIQEAFGVNEDLRATCDELATKGFITVCPDLYWRQEPMLQLSDKTEWPRAFALYQALDIDKAVADVQATVDQTRAMIWCTGKVGVIGFCLGGLLTYLTAVRGGVDAGVCYYGGRTEEFLSESSALSGPLLMHLGELDEYISPQAQIAIREQLAPRGVEIHTYAGCSHAFARHQGAHYDAEATSQANARTVAFFQEHLRC</sequence>
<dbReference type="Pfam" id="PF01738">
    <property type="entry name" value="DLH"/>
    <property type="match status" value="1"/>
</dbReference>
<organism evidence="2 3">
    <name type="scientific">Paraburkholderia elongata</name>
    <dbReference type="NCBI Taxonomy" id="2675747"/>
    <lineage>
        <taxon>Bacteria</taxon>
        <taxon>Pseudomonadati</taxon>
        <taxon>Pseudomonadota</taxon>
        <taxon>Betaproteobacteria</taxon>
        <taxon>Burkholderiales</taxon>
        <taxon>Burkholderiaceae</taxon>
        <taxon>Paraburkholderia</taxon>
    </lineage>
</organism>
<evidence type="ECO:0000313" key="2">
    <source>
        <dbReference type="EMBL" id="NPT55057.1"/>
    </source>
</evidence>
<name>A0A972NLF0_9BURK</name>
<comment type="caution">
    <text evidence="2">The sequence shown here is derived from an EMBL/GenBank/DDBJ whole genome shotgun (WGS) entry which is preliminary data.</text>
</comment>
<dbReference type="EMBL" id="WOEZ01000049">
    <property type="protein sequence ID" value="NPT55057.1"/>
    <property type="molecule type" value="Genomic_DNA"/>
</dbReference>
<dbReference type="InterPro" id="IPR002925">
    <property type="entry name" value="Dienelactn_hydro"/>
</dbReference>
<dbReference type="AlphaFoldDB" id="A0A972NLF0"/>
<gene>
    <name evidence="2" type="ORF">GNZ13_10645</name>
</gene>
<accession>A0A972NLF0</accession>
<dbReference type="SUPFAM" id="SSF53474">
    <property type="entry name" value="alpha/beta-Hydrolases"/>
    <property type="match status" value="1"/>
</dbReference>
<dbReference type="PANTHER" id="PTHR46623">
    <property type="entry name" value="CARBOXYMETHYLENEBUTENOLIDASE-RELATED"/>
    <property type="match status" value="1"/>
</dbReference>
<dbReference type="Proteomes" id="UP000655523">
    <property type="component" value="Unassembled WGS sequence"/>
</dbReference>
<proteinExistence type="predicted"/>
<keyword evidence="3" id="KW-1185">Reference proteome</keyword>
<dbReference type="RefSeq" id="WP_172163333.1">
    <property type="nucleotide sequence ID" value="NZ_WOEZ01000049.1"/>
</dbReference>
<feature type="domain" description="Dienelactone hydrolase" evidence="1">
    <location>
        <begin position="15"/>
        <end position="226"/>
    </location>
</feature>
<dbReference type="Gene3D" id="3.40.50.1820">
    <property type="entry name" value="alpha/beta hydrolase"/>
    <property type="match status" value="1"/>
</dbReference>
<dbReference type="InterPro" id="IPR051049">
    <property type="entry name" value="Dienelactone_hydrolase-like"/>
</dbReference>
<dbReference type="PANTHER" id="PTHR46623:SF6">
    <property type="entry name" value="ALPHA_BETA-HYDROLASES SUPERFAMILY PROTEIN"/>
    <property type="match status" value="1"/>
</dbReference>
<keyword evidence="2" id="KW-0378">Hydrolase</keyword>